<protein>
    <submittedName>
        <fullName evidence="1">DUF5024 domain-containing protein</fullName>
    </submittedName>
</protein>
<evidence type="ECO:0000313" key="2">
    <source>
        <dbReference type="Proteomes" id="UP000714420"/>
    </source>
</evidence>
<dbReference type="EMBL" id="JABKKF010000005">
    <property type="protein sequence ID" value="NPD92011.1"/>
    <property type="molecule type" value="Genomic_DNA"/>
</dbReference>
<gene>
    <name evidence="1" type="ORF">HPS56_06530</name>
</gene>
<evidence type="ECO:0000313" key="1">
    <source>
        <dbReference type="EMBL" id="NPD92011.1"/>
    </source>
</evidence>
<reference evidence="1 2" key="1">
    <citation type="submission" date="2020-05" db="EMBL/GenBank/DDBJ databases">
        <title>Distinct polysaccharide utilization as determinants for interspecies competition between intestinal Prevotella spp.</title>
        <authorList>
            <person name="Galvez E.J.C."/>
            <person name="Iljazovic A."/>
            <person name="Strowig T."/>
        </authorList>
    </citation>
    <scope>NUCLEOTIDE SEQUENCE [LARGE SCALE GENOMIC DNA]</scope>
    <source>
        <strain evidence="1 2">PMUR</strain>
    </source>
</reference>
<dbReference type="Proteomes" id="UP000714420">
    <property type="component" value="Unassembled WGS sequence"/>
</dbReference>
<proteinExistence type="predicted"/>
<accession>A0ABX2ALD7</accession>
<comment type="caution">
    <text evidence="1">The sequence shown here is derived from an EMBL/GenBank/DDBJ whole genome shotgun (WGS) entry which is preliminary data.</text>
</comment>
<name>A0ABX2ALD7_9BACT</name>
<keyword evidence="2" id="KW-1185">Reference proteome</keyword>
<organism evidence="1 2">
    <name type="scientific">Xylanibacter muris</name>
    <dbReference type="NCBI Taxonomy" id="2736290"/>
    <lineage>
        <taxon>Bacteria</taxon>
        <taxon>Pseudomonadati</taxon>
        <taxon>Bacteroidota</taxon>
        <taxon>Bacteroidia</taxon>
        <taxon>Bacteroidales</taxon>
        <taxon>Prevotellaceae</taxon>
        <taxon>Xylanibacter</taxon>
    </lineage>
</organism>
<sequence length="131" mass="15223">MNNRIVIILVLTFCCVLHTYGQNKLDEMVEQYSITGPSTFTSAVERDPKTRKVIKVVKKLSISDRDIPKFRNAFKTVTTGNLTETVSEDKTVMLLTEENKRNNRIYMLTFRTYHRSTFLHDGNITVIIKYN</sequence>
<dbReference type="RefSeq" id="WP_172275366.1">
    <property type="nucleotide sequence ID" value="NZ_CASGMU010000004.1"/>
</dbReference>